<keyword evidence="2" id="KW-1133">Transmembrane helix</keyword>
<dbReference type="PANTHER" id="PTHR23028">
    <property type="entry name" value="ACETYLTRANSFERASE"/>
    <property type="match status" value="1"/>
</dbReference>
<feature type="transmembrane region" description="Helical" evidence="2">
    <location>
        <begin position="245"/>
        <end position="276"/>
    </location>
</feature>
<feature type="compositionally biased region" description="Gly residues" evidence="1">
    <location>
        <begin position="363"/>
        <end position="378"/>
    </location>
</feature>
<sequence length="404" mass="42031">MQRLPRQPELDALRGLAALSVLLHHNLVAAGLLRGWLYDVLEASPLRGLVSGRPAVLFFFVLSGYVLARSLRGTGTGRSAGRYARWVLQRAVRLGLPTLGALLLSVLLYRLTYDGTWPGQTPWLRQQLWRHPPELGEFLRQALLLVPERGFDLVYPVWSLVHEWRISLLIPALVAVPALGGSRGAARLVLVGAGLSGLAGGSAGEGTYTGETALEDLRATLYFLLPFLLGVALEAGRVAEIPGGWGMVAAALLAVAGLARVGSDLAIVAAAALLIWAGQRPGPFRAALRRPALVALGTVSFSLYLVHEPLLAALHHGLHDALAPARIAALSLAAALPAAWLFFLGGAAGAPAGPPDHASPPGDGAGGGACRDGPGEGGAPLRPRAAAVRPRACGAAGRGGPRPR</sequence>
<feature type="transmembrane region" description="Helical" evidence="2">
    <location>
        <begin position="12"/>
        <end position="33"/>
    </location>
</feature>
<evidence type="ECO:0000256" key="1">
    <source>
        <dbReference type="SAM" id="MobiDB-lite"/>
    </source>
</evidence>
<proteinExistence type="predicted"/>
<feature type="region of interest" description="Disordered" evidence="1">
    <location>
        <begin position="352"/>
        <end position="404"/>
    </location>
</feature>
<evidence type="ECO:0000313" key="5">
    <source>
        <dbReference type="Proteomes" id="UP000317078"/>
    </source>
</evidence>
<reference evidence="4 5" key="1">
    <citation type="journal article" date="2019" name="Environ. Microbiol.">
        <title>Species interactions and distinct microbial communities in high Arctic permafrost affected cryosols are associated with the CH4 and CO2 gas fluxes.</title>
        <authorList>
            <person name="Altshuler I."/>
            <person name="Hamel J."/>
            <person name="Turney S."/>
            <person name="Magnuson E."/>
            <person name="Levesque R."/>
            <person name="Greer C."/>
            <person name="Whyte L.G."/>
        </authorList>
    </citation>
    <scope>NUCLEOTIDE SEQUENCE [LARGE SCALE GENOMIC DNA]</scope>
    <source>
        <strain evidence="4 5">S9.3B</strain>
    </source>
</reference>
<protein>
    <submittedName>
        <fullName evidence="4">Acyltransferase</fullName>
    </submittedName>
</protein>
<dbReference type="AlphaFoldDB" id="A0A502FK37"/>
<comment type="caution">
    <text evidence="4">The sequence shown here is derived from an EMBL/GenBank/DDBJ whole genome shotgun (WGS) entry which is preliminary data.</text>
</comment>
<dbReference type="Pfam" id="PF01757">
    <property type="entry name" value="Acyl_transf_3"/>
    <property type="match status" value="1"/>
</dbReference>
<dbReference type="GO" id="GO:0016747">
    <property type="term" value="F:acyltransferase activity, transferring groups other than amino-acyl groups"/>
    <property type="evidence" value="ECO:0007669"/>
    <property type="project" value="InterPro"/>
</dbReference>
<feature type="compositionally biased region" description="Low complexity" evidence="1">
    <location>
        <begin position="379"/>
        <end position="395"/>
    </location>
</feature>
<evidence type="ECO:0000259" key="3">
    <source>
        <dbReference type="Pfam" id="PF01757"/>
    </source>
</evidence>
<dbReference type="GO" id="GO:0016020">
    <property type="term" value="C:membrane"/>
    <property type="evidence" value="ECO:0007669"/>
    <property type="project" value="TreeGrafter"/>
</dbReference>
<feature type="transmembrane region" description="Helical" evidence="2">
    <location>
        <begin position="91"/>
        <end position="111"/>
    </location>
</feature>
<dbReference type="PANTHER" id="PTHR23028:SF131">
    <property type="entry name" value="BLR2367 PROTEIN"/>
    <property type="match status" value="1"/>
</dbReference>
<evidence type="ECO:0000313" key="4">
    <source>
        <dbReference type="EMBL" id="TPG49612.1"/>
    </source>
</evidence>
<keyword evidence="2" id="KW-0472">Membrane</keyword>
<dbReference type="InterPro" id="IPR050879">
    <property type="entry name" value="Acyltransferase_3"/>
</dbReference>
<evidence type="ECO:0000256" key="2">
    <source>
        <dbReference type="SAM" id="Phobius"/>
    </source>
</evidence>
<keyword evidence="2" id="KW-0812">Transmembrane</keyword>
<accession>A0A502FK37</accession>
<keyword evidence="4" id="KW-0808">Transferase</keyword>
<dbReference type="Proteomes" id="UP000317078">
    <property type="component" value="Unassembled WGS sequence"/>
</dbReference>
<keyword evidence="5" id="KW-1185">Reference proteome</keyword>
<name>A0A502FK37_9PROT</name>
<feature type="domain" description="Acyltransferase 3" evidence="3">
    <location>
        <begin position="9"/>
        <end position="343"/>
    </location>
</feature>
<feature type="transmembrane region" description="Helical" evidence="2">
    <location>
        <begin position="327"/>
        <end position="350"/>
    </location>
</feature>
<organism evidence="4 5">
    <name type="scientific">Muricoccus nepalensis</name>
    <dbReference type="NCBI Taxonomy" id="1854500"/>
    <lineage>
        <taxon>Bacteria</taxon>
        <taxon>Pseudomonadati</taxon>
        <taxon>Pseudomonadota</taxon>
        <taxon>Alphaproteobacteria</taxon>
        <taxon>Acetobacterales</taxon>
        <taxon>Roseomonadaceae</taxon>
        <taxon>Muricoccus</taxon>
    </lineage>
</organism>
<keyword evidence="4" id="KW-0012">Acyltransferase</keyword>
<feature type="transmembrane region" description="Helical" evidence="2">
    <location>
        <begin position="288"/>
        <end position="307"/>
    </location>
</feature>
<dbReference type="GO" id="GO:0000271">
    <property type="term" value="P:polysaccharide biosynthetic process"/>
    <property type="evidence" value="ECO:0007669"/>
    <property type="project" value="TreeGrafter"/>
</dbReference>
<feature type="transmembrane region" description="Helical" evidence="2">
    <location>
        <begin position="53"/>
        <end position="71"/>
    </location>
</feature>
<feature type="transmembrane region" description="Helical" evidence="2">
    <location>
        <begin position="221"/>
        <end position="239"/>
    </location>
</feature>
<dbReference type="InterPro" id="IPR002656">
    <property type="entry name" value="Acyl_transf_3_dom"/>
</dbReference>
<gene>
    <name evidence="4" type="ORF">EAH89_20830</name>
</gene>
<dbReference type="EMBL" id="RCZP01000027">
    <property type="protein sequence ID" value="TPG49612.1"/>
    <property type="molecule type" value="Genomic_DNA"/>
</dbReference>